<evidence type="ECO:0000256" key="1">
    <source>
        <dbReference type="SAM" id="MobiDB-lite"/>
    </source>
</evidence>
<evidence type="ECO:0000313" key="3">
    <source>
        <dbReference type="Proteomes" id="UP001202328"/>
    </source>
</evidence>
<name>A0AAD4S1B4_9MAGN</name>
<comment type="caution">
    <text evidence="2">The sequence shown here is derived from an EMBL/GenBank/DDBJ whole genome shotgun (WGS) entry which is preliminary data.</text>
</comment>
<protein>
    <submittedName>
        <fullName evidence="2">Uncharacterized protein</fullName>
    </submittedName>
</protein>
<sequence>MEGVGKNQRKKMRLRLKKEREQEREEEFLASSSDSVSAISEEDLEELMNRIKEDPYLKPIVEEIEIGGPIVMMMYLNNPEVLLKLGKAMGFVDSDGEYKVAAVADYIEDKEPPHLWC</sequence>
<dbReference type="AlphaFoldDB" id="A0AAD4S1B4"/>
<organism evidence="2 3">
    <name type="scientific">Papaver atlanticum</name>
    <dbReference type="NCBI Taxonomy" id="357466"/>
    <lineage>
        <taxon>Eukaryota</taxon>
        <taxon>Viridiplantae</taxon>
        <taxon>Streptophyta</taxon>
        <taxon>Embryophyta</taxon>
        <taxon>Tracheophyta</taxon>
        <taxon>Spermatophyta</taxon>
        <taxon>Magnoliopsida</taxon>
        <taxon>Ranunculales</taxon>
        <taxon>Papaveraceae</taxon>
        <taxon>Papaveroideae</taxon>
        <taxon>Papaver</taxon>
    </lineage>
</organism>
<dbReference type="EMBL" id="JAJJMB010015809">
    <property type="protein sequence ID" value="KAI3852098.1"/>
    <property type="molecule type" value="Genomic_DNA"/>
</dbReference>
<reference evidence="2" key="1">
    <citation type="submission" date="2022-04" db="EMBL/GenBank/DDBJ databases">
        <title>A functionally conserved STORR gene fusion in Papaver species that diverged 16.8 million years ago.</title>
        <authorList>
            <person name="Catania T."/>
        </authorList>
    </citation>
    <scope>NUCLEOTIDE SEQUENCE</scope>
    <source>
        <strain evidence="2">S-188037</strain>
    </source>
</reference>
<dbReference type="Proteomes" id="UP001202328">
    <property type="component" value="Unassembled WGS sequence"/>
</dbReference>
<keyword evidence="3" id="KW-1185">Reference proteome</keyword>
<gene>
    <name evidence="2" type="ORF">MKW98_020097</name>
</gene>
<feature type="region of interest" description="Disordered" evidence="1">
    <location>
        <begin position="1"/>
        <end position="37"/>
    </location>
</feature>
<accession>A0AAD4S1B4</accession>
<proteinExistence type="predicted"/>
<feature type="compositionally biased region" description="Basic residues" evidence="1">
    <location>
        <begin position="7"/>
        <end position="17"/>
    </location>
</feature>
<evidence type="ECO:0000313" key="2">
    <source>
        <dbReference type="EMBL" id="KAI3852098.1"/>
    </source>
</evidence>